<evidence type="ECO:0000313" key="1">
    <source>
        <dbReference type="EMBL" id="CAG6714429.1"/>
    </source>
</evidence>
<dbReference type="EMBL" id="HBUF01351769">
    <property type="protein sequence ID" value="CAG6714429.1"/>
    <property type="molecule type" value="Transcribed_RNA"/>
</dbReference>
<dbReference type="PANTHER" id="PTHR33332">
    <property type="entry name" value="REVERSE TRANSCRIPTASE DOMAIN-CONTAINING PROTEIN"/>
    <property type="match status" value="1"/>
</dbReference>
<name>A0A8D8UZ39_9HEMI</name>
<proteinExistence type="predicted"/>
<dbReference type="PRINTS" id="PR01345">
    <property type="entry name" value="CERVTRCPTASE"/>
</dbReference>
<dbReference type="AlphaFoldDB" id="A0A8D8UZ39"/>
<protein>
    <recommendedName>
        <fullName evidence="2">Reverse transcriptase domain-containing protein</fullName>
    </recommendedName>
</protein>
<sequence>MQNDLNSISDWLYSLGLNFHPDKCNTMTYTNKRSPIQNQYTLNGENIQQVETFKDLGVIFQPNLSFKTHINDISMRAYKRLGMLIRYCKYIQDIEAILLLYKSTVRSIMEYGAVLWSPKYKNLQNTIEKIQAKFIRYLFKKENGFYPKYPNYIDYKTLYLKYLF</sequence>
<reference evidence="1" key="1">
    <citation type="submission" date="2021-05" db="EMBL/GenBank/DDBJ databases">
        <authorList>
            <person name="Alioto T."/>
            <person name="Alioto T."/>
            <person name="Gomez Garrido J."/>
        </authorList>
    </citation>
    <scope>NUCLEOTIDE SEQUENCE</scope>
</reference>
<organism evidence="1">
    <name type="scientific">Cacopsylla melanoneura</name>
    <dbReference type="NCBI Taxonomy" id="428564"/>
    <lineage>
        <taxon>Eukaryota</taxon>
        <taxon>Metazoa</taxon>
        <taxon>Ecdysozoa</taxon>
        <taxon>Arthropoda</taxon>
        <taxon>Hexapoda</taxon>
        <taxon>Insecta</taxon>
        <taxon>Pterygota</taxon>
        <taxon>Neoptera</taxon>
        <taxon>Paraneoptera</taxon>
        <taxon>Hemiptera</taxon>
        <taxon>Sternorrhyncha</taxon>
        <taxon>Psylloidea</taxon>
        <taxon>Psyllidae</taxon>
        <taxon>Psyllinae</taxon>
        <taxon>Cacopsylla</taxon>
    </lineage>
</organism>
<accession>A0A8D8UZ39</accession>
<evidence type="ECO:0008006" key="2">
    <source>
        <dbReference type="Google" id="ProtNLM"/>
    </source>
</evidence>